<dbReference type="Proteomes" id="UP000236546">
    <property type="component" value="Unassembled WGS sequence"/>
</dbReference>
<evidence type="ECO:0000313" key="1">
    <source>
        <dbReference type="EMBL" id="PNP39700.1"/>
    </source>
</evidence>
<evidence type="ECO:0000313" key="2">
    <source>
        <dbReference type="Proteomes" id="UP000236546"/>
    </source>
</evidence>
<reference evidence="1 2" key="1">
    <citation type="submission" date="2017-02" db="EMBL/GenBank/DDBJ databases">
        <title>Genomes of Trichoderma spp. with biocontrol activity.</title>
        <authorList>
            <person name="Gardiner D."/>
            <person name="Kazan K."/>
            <person name="Vos C."/>
            <person name="Harvey P."/>
        </authorList>
    </citation>
    <scope>NUCLEOTIDE SEQUENCE [LARGE SCALE GENOMIC DNA]</scope>
    <source>
        <strain evidence="1 2">A5MH</strain>
    </source>
</reference>
<name>A0A2K0T2G6_9HYPO</name>
<organism evidence="1 2">
    <name type="scientific">Trichoderma gamsii</name>
    <dbReference type="NCBI Taxonomy" id="398673"/>
    <lineage>
        <taxon>Eukaryota</taxon>
        <taxon>Fungi</taxon>
        <taxon>Dikarya</taxon>
        <taxon>Ascomycota</taxon>
        <taxon>Pezizomycotina</taxon>
        <taxon>Sordariomycetes</taxon>
        <taxon>Hypocreomycetidae</taxon>
        <taxon>Hypocreales</taxon>
        <taxon>Hypocreaceae</taxon>
        <taxon>Trichoderma</taxon>
    </lineage>
</organism>
<comment type="caution">
    <text evidence="1">The sequence shown here is derived from an EMBL/GenBank/DDBJ whole genome shotgun (WGS) entry which is preliminary data.</text>
</comment>
<accession>A0A2K0T2G6</accession>
<proteinExistence type="predicted"/>
<dbReference type="EMBL" id="MTYH01000076">
    <property type="protein sequence ID" value="PNP39700.1"/>
    <property type="molecule type" value="Genomic_DNA"/>
</dbReference>
<dbReference type="AlphaFoldDB" id="A0A2K0T2G6"/>
<protein>
    <submittedName>
        <fullName evidence="1">Uncharacterized protein</fullName>
    </submittedName>
</protein>
<sequence>MGSTVIASNTNICGDKLDAEGSLLLNWIRAPPASRRANNAAFRVPGNVKYAE</sequence>
<gene>
    <name evidence="1" type="ORF">TGAMA5MH_08371</name>
</gene>